<organism evidence="2 3">
    <name type="scientific">Littorina saxatilis</name>
    <dbReference type="NCBI Taxonomy" id="31220"/>
    <lineage>
        <taxon>Eukaryota</taxon>
        <taxon>Metazoa</taxon>
        <taxon>Spiralia</taxon>
        <taxon>Lophotrochozoa</taxon>
        <taxon>Mollusca</taxon>
        <taxon>Gastropoda</taxon>
        <taxon>Caenogastropoda</taxon>
        <taxon>Littorinimorpha</taxon>
        <taxon>Littorinoidea</taxon>
        <taxon>Littorinidae</taxon>
        <taxon>Littorina</taxon>
    </lineage>
</organism>
<feature type="compositionally biased region" description="Polar residues" evidence="1">
    <location>
        <begin position="34"/>
        <end position="44"/>
    </location>
</feature>
<accession>A0AAN9G9E2</accession>
<feature type="region of interest" description="Disordered" evidence="1">
    <location>
        <begin position="349"/>
        <end position="422"/>
    </location>
</feature>
<sequence>MSDKSPPTSPGLGPQQKTSRHSSSSSSSTAPGVRSSNPNISCTPHTPYPNLDQQQMARQSSTQAAKSSKPPTPKPNSPPKNSQPNTPNLSAKTSNPNSAAQTRKPKKPNNAAKNSNSNTPKPNSATKHSKPNSPNHATQTTNPNSPNHATQTTNPNSPNHATQTTNPNSPNHATQTTNPNSPNHATQTTNPNTPKSNSAPNSSNPNTPNATTAQNGNPTPPASAPSGPPPLPSKTHTQDLNYMHRPPRIMPNYGRRQWQQSRLLPKTCIGRVLLYDNVMQQQMLDVKVSGLLSAQRKMGKIMDMHRNSFLLTRMQKQRHVADTVLHVDDVMPEHVTPPRMNTTIIALSHAGTPRFERNPPSEKPQEQDTAETKHTHTEEKTPGDEKTVADPASEKGAKEKMAENGEETDCVSPLPPPLPAVPQDRYGASTSFGFALQNPQTSDTRAAHTAAAYRQHQGRGERGGGGGHNTHTNSHTLPEIHVTSGQPAHAVKMVLHVDSNKQGLTRLFHSYPQPAQHAKKGAGKGKGKGKLAKNGVFDNRTVEDTRYRRLEKLLVRIEPPNEGYLELSPSFHTPRRAMTFTRPNSFRSSIFRRRRSGSARSNLSSSSGGRVVLSSL</sequence>
<name>A0AAN9G9E2_9CAEN</name>
<feature type="compositionally biased region" description="Polar residues" evidence="1">
    <location>
        <begin position="51"/>
        <end position="65"/>
    </location>
</feature>
<protein>
    <submittedName>
        <fullName evidence="2">Uncharacterized protein</fullName>
    </submittedName>
</protein>
<feature type="compositionally biased region" description="Low complexity" evidence="1">
    <location>
        <begin position="108"/>
        <end position="126"/>
    </location>
</feature>
<feature type="region of interest" description="Disordered" evidence="1">
    <location>
        <begin position="593"/>
        <end position="616"/>
    </location>
</feature>
<feature type="compositionally biased region" description="Basic and acidic residues" evidence="1">
    <location>
        <begin position="354"/>
        <end position="403"/>
    </location>
</feature>
<proteinExistence type="predicted"/>
<feature type="compositionally biased region" description="Pro residues" evidence="1">
    <location>
        <begin position="218"/>
        <end position="232"/>
    </location>
</feature>
<feature type="compositionally biased region" description="Low complexity" evidence="1">
    <location>
        <begin position="79"/>
        <end position="88"/>
    </location>
</feature>
<dbReference type="Proteomes" id="UP001374579">
    <property type="component" value="Unassembled WGS sequence"/>
</dbReference>
<evidence type="ECO:0000313" key="2">
    <source>
        <dbReference type="EMBL" id="KAK7098675.1"/>
    </source>
</evidence>
<feature type="region of interest" description="Disordered" evidence="1">
    <location>
        <begin position="1"/>
        <end position="245"/>
    </location>
</feature>
<dbReference type="AlphaFoldDB" id="A0AAN9G9E2"/>
<feature type="compositionally biased region" description="Polar residues" evidence="1">
    <location>
        <begin position="89"/>
        <end position="101"/>
    </location>
</feature>
<reference evidence="2 3" key="1">
    <citation type="submission" date="2024-02" db="EMBL/GenBank/DDBJ databases">
        <title>Chromosome-scale genome assembly of the rough periwinkle Littorina saxatilis.</title>
        <authorList>
            <person name="De Jode A."/>
            <person name="Faria R."/>
            <person name="Formenti G."/>
            <person name="Sims Y."/>
            <person name="Smith T.P."/>
            <person name="Tracey A."/>
            <person name="Wood J.M.D."/>
            <person name="Zagrodzka Z.B."/>
            <person name="Johannesson K."/>
            <person name="Butlin R.K."/>
            <person name="Leder E.H."/>
        </authorList>
    </citation>
    <scope>NUCLEOTIDE SEQUENCE [LARGE SCALE GENOMIC DNA]</scope>
    <source>
        <strain evidence="2">Snail1</strain>
        <tissue evidence="2">Muscle</tissue>
    </source>
</reference>
<keyword evidence="3" id="KW-1185">Reference proteome</keyword>
<feature type="compositionally biased region" description="Low complexity" evidence="1">
    <location>
        <begin position="186"/>
        <end position="217"/>
    </location>
</feature>
<feature type="compositionally biased region" description="Polar residues" evidence="1">
    <location>
        <begin position="131"/>
        <end position="185"/>
    </location>
</feature>
<evidence type="ECO:0000256" key="1">
    <source>
        <dbReference type="SAM" id="MobiDB-lite"/>
    </source>
</evidence>
<gene>
    <name evidence="2" type="ORF">V1264_002921</name>
</gene>
<dbReference type="EMBL" id="JBAMIC010000012">
    <property type="protein sequence ID" value="KAK7098675.1"/>
    <property type="molecule type" value="Genomic_DNA"/>
</dbReference>
<feature type="compositionally biased region" description="Low complexity" evidence="1">
    <location>
        <begin position="598"/>
        <end position="616"/>
    </location>
</feature>
<comment type="caution">
    <text evidence="2">The sequence shown here is derived from an EMBL/GenBank/DDBJ whole genome shotgun (WGS) entry which is preliminary data.</text>
</comment>
<evidence type="ECO:0000313" key="3">
    <source>
        <dbReference type="Proteomes" id="UP001374579"/>
    </source>
</evidence>